<dbReference type="InterPro" id="IPR027267">
    <property type="entry name" value="AH/BAR_dom_sf"/>
</dbReference>
<reference evidence="1" key="3">
    <citation type="journal article" date="2017" name="Nature">
        <title>Genome sequence of the progenitor of the wheat D genome Aegilops tauschii.</title>
        <authorList>
            <person name="Luo M.C."/>
            <person name="Gu Y.Q."/>
            <person name="Puiu D."/>
            <person name="Wang H."/>
            <person name="Twardziok S.O."/>
            <person name="Deal K.R."/>
            <person name="Huo N."/>
            <person name="Zhu T."/>
            <person name="Wang L."/>
            <person name="Wang Y."/>
            <person name="McGuire P.E."/>
            <person name="Liu S."/>
            <person name="Long H."/>
            <person name="Ramasamy R.K."/>
            <person name="Rodriguez J.C."/>
            <person name="Van S.L."/>
            <person name="Yuan L."/>
            <person name="Wang Z."/>
            <person name="Xia Z."/>
            <person name="Xiao L."/>
            <person name="Anderson O.D."/>
            <person name="Ouyang S."/>
            <person name="Liang Y."/>
            <person name="Zimin A.V."/>
            <person name="Pertea G."/>
            <person name="Qi P."/>
            <person name="Bennetzen J.L."/>
            <person name="Dai X."/>
            <person name="Dawson M.W."/>
            <person name="Muller H.G."/>
            <person name="Kugler K."/>
            <person name="Rivarola-Duarte L."/>
            <person name="Spannagl M."/>
            <person name="Mayer K.F.X."/>
            <person name="Lu F.H."/>
            <person name="Bevan M.W."/>
            <person name="Leroy P."/>
            <person name="Li P."/>
            <person name="You F.M."/>
            <person name="Sun Q."/>
            <person name="Liu Z."/>
            <person name="Lyons E."/>
            <person name="Wicker T."/>
            <person name="Salzberg S.L."/>
            <person name="Devos K.M."/>
            <person name="Dvorak J."/>
        </authorList>
    </citation>
    <scope>NUCLEOTIDE SEQUENCE [LARGE SCALE GENOMIC DNA]</scope>
    <source>
        <strain evidence="1">cv. AL8/78</strain>
    </source>
</reference>
<dbReference type="InterPro" id="IPR044279">
    <property type="entry name" value="SNX2A/B"/>
</dbReference>
<reference evidence="2" key="1">
    <citation type="journal article" date="2014" name="Science">
        <title>Ancient hybridizations among the ancestral genomes of bread wheat.</title>
        <authorList>
            <consortium name="International Wheat Genome Sequencing Consortium,"/>
            <person name="Marcussen T."/>
            <person name="Sandve S.R."/>
            <person name="Heier L."/>
            <person name="Spannagl M."/>
            <person name="Pfeifer M."/>
            <person name="Jakobsen K.S."/>
            <person name="Wulff B.B."/>
            <person name="Steuernagel B."/>
            <person name="Mayer K.F."/>
            <person name="Olsen O.A."/>
        </authorList>
    </citation>
    <scope>NUCLEOTIDE SEQUENCE [LARGE SCALE GENOMIC DNA]</scope>
    <source>
        <strain evidence="2">cv. AL8/78</strain>
    </source>
</reference>
<organism evidence="1 2">
    <name type="scientific">Aegilops tauschii subsp. strangulata</name>
    <name type="common">Goatgrass</name>
    <dbReference type="NCBI Taxonomy" id="200361"/>
    <lineage>
        <taxon>Eukaryota</taxon>
        <taxon>Viridiplantae</taxon>
        <taxon>Streptophyta</taxon>
        <taxon>Embryophyta</taxon>
        <taxon>Tracheophyta</taxon>
        <taxon>Spermatophyta</taxon>
        <taxon>Magnoliopsida</taxon>
        <taxon>Liliopsida</taxon>
        <taxon>Poales</taxon>
        <taxon>Poaceae</taxon>
        <taxon>BOP clade</taxon>
        <taxon>Pooideae</taxon>
        <taxon>Triticodae</taxon>
        <taxon>Triticeae</taxon>
        <taxon>Triticinae</taxon>
        <taxon>Aegilops</taxon>
    </lineage>
</organism>
<keyword evidence="2" id="KW-1185">Reference proteome</keyword>
<proteinExistence type="predicted"/>
<dbReference type="PANTHER" id="PTHR46757">
    <property type="entry name" value="SORTING NEXIN-RELATED"/>
    <property type="match status" value="1"/>
</dbReference>
<protein>
    <submittedName>
        <fullName evidence="1">Uncharacterized protein</fullName>
    </submittedName>
</protein>
<evidence type="ECO:0000313" key="2">
    <source>
        <dbReference type="Proteomes" id="UP000015105"/>
    </source>
</evidence>
<reference evidence="1" key="4">
    <citation type="submission" date="2019-03" db="UniProtKB">
        <authorList>
            <consortium name="EnsemblPlants"/>
        </authorList>
    </citation>
    <scope>IDENTIFICATION</scope>
</reference>
<dbReference type="PANTHER" id="PTHR46757:SF5">
    <property type="entry name" value="OS01G0827200 PROTEIN"/>
    <property type="match status" value="1"/>
</dbReference>
<evidence type="ECO:0000313" key="1">
    <source>
        <dbReference type="EnsemblPlants" id="AET3Gv20785100.11"/>
    </source>
</evidence>
<dbReference type="Gene3D" id="1.20.1270.60">
    <property type="entry name" value="Arfaptin homology (AH) domain/BAR domain"/>
    <property type="match status" value="1"/>
</dbReference>
<sequence>MQENNMNEIKRFNKEIRQDLVEMMKGFVTSQVAQSDNIASIWAKLAEDTKGYADRSS</sequence>
<name>A0A453FUI8_AEGTS</name>
<dbReference type="EnsemblPlants" id="AET3Gv20785100.11">
    <property type="protein sequence ID" value="AET3Gv20785100.11"/>
    <property type="gene ID" value="AET3Gv20785100"/>
</dbReference>
<reference evidence="2" key="2">
    <citation type="journal article" date="2017" name="Nat. Plants">
        <title>The Aegilops tauschii genome reveals multiple impacts of transposons.</title>
        <authorList>
            <person name="Zhao G."/>
            <person name="Zou C."/>
            <person name="Li K."/>
            <person name="Wang K."/>
            <person name="Li T."/>
            <person name="Gao L."/>
            <person name="Zhang X."/>
            <person name="Wang H."/>
            <person name="Yang Z."/>
            <person name="Liu X."/>
            <person name="Jiang W."/>
            <person name="Mao L."/>
            <person name="Kong X."/>
            <person name="Jiao Y."/>
            <person name="Jia J."/>
        </authorList>
    </citation>
    <scope>NUCLEOTIDE SEQUENCE [LARGE SCALE GENOMIC DNA]</scope>
    <source>
        <strain evidence="2">cv. AL8/78</strain>
    </source>
</reference>
<reference evidence="1" key="5">
    <citation type="journal article" date="2021" name="G3 (Bethesda)">
        <title>Aegilops tauschii genome assembly Aet v5.0 features greater sequence contiguity and improved annotation.</title>
        <authorList>
            <person name="Wang L."/>
            <person name="Zhu T."/>
            <person name="Rodriguez J.C."/>
            <person name="Deal K.R."/>
            <person name="Dubcovsky J."/>
            <person name="McGuire P.E."/>
            <person name="Lux T."/>
            <person name="Spannagl M."/>
            <person name="Mayer K.F.X."/>
            <person name="Baldrich P."/>
            <person name="Meyers B.C."/>
            <person name="Huo N."/>
            <person name="Gu Y.Q."/>
            <person name="Zhou H."/>
            <person name="Devos K.M."/>
            <person name="Bennetzen J.L."/>
            <person name="Unver T."/>
            <person name="Budak H."/>
            <person name="Gulick P.J."/>
            <person name="Galiba G."/>
            <person name="Kalapos B."/>
            <person name="Nelson D.R."/>
            <person name="Li P."/>
            <person name="You F.M."/>
            <person name="Luo M.C."/>
            <person name="Dvorak J."/>
        </authorList>
    </citation>
    <scope>NUCLEOTIDE SEQUENCE [LARGE SCALE GENOMIC DNA]</scope>
    <source>
        <strain evidence="1">cv. AL8/78</strain>
    </source>
</reference>
<dbReference type="Proteomes" id="UP000015105">
    <property type="component" value="Chromosome 3D"/>
</dbReference>
<accession>A0A453FUI8</accession>
<dbReference type="AlphaFoldDB" id="A0A453FUI8"/>
<dbReference type="Gramene" id="AET3Gv20785100.11">
    <property type="protein sequence ID" value="AET3Gv20785100.11"/>
    <property type="gene ID" value="AET3Gv20785100"/>
</dbReference>